<keyword evidence="4" id="KW-0808">Transferase</keyword>
<reference evidence="4" key="1">
    <citation type="submission" date="2019-11" db="EMBL/GenBank/DDBJ databases">
        <title>Characterization of Clostridium perfringens isolates from swine manure treated agricultural soils.</title>
        <authorList>
            <person name="Wushke S.T."/>
        </authorList>
    </citation>
    <scope>NUCLEOTIDE SEQUENCE</scope>
    <source>
        <strain evidence="4">X62</strain>
    </source>
</reference>
<sequence length="183" mass="21047">CRTEHMFFAEDRIMAVREMIVAKNEEQRRKALEKLLPMQREDFIGIYEALEGMPATIRFLDPPLHEFLPHNNEDIAELAKDLYITFEELKATVEELHEFNPMIVLRGCRVAVSYPEIAEMQTRAVIEAAIEVRKNNGYDVVPEIMIPLIGEIKELKYVKDVVAKTAKEVMDETGVELENIVGT</sequence>
<dbReference type="InterPro" id="IPR000121">
    <property type="entry name" value="PEP_util_C"/>
</dbReference>
<dbReference type="Gene3D" id="3.20.20.60">
    <property type="entry name" value="Phosphoenolpyruvate-binding domains"/>
    <property type="match status" value="1"/>
</dbReference>
<keyword evidence="4" id="KW-0670">Pyruvate</keyword>
<name>A0AAW9K7V2_CLOPF</name>
<dbReference type="InterPro" id="IPR010121">
    <property type="entry name" value="Pyruvate_phosphate_dikinase"/>
</dbReference>
<dbReference type="AlphaFoldDB" id="A0AAW9K7V2"/>
<feature type="domain" description="PEP-utilising enzyme C-terminal" evidence="3">
    <location>
        <begin position="1"/>
        <end position="173"/>
    </location>
</feature>
<dbReference type="PANTHER" id="PTHR22931:SF9">
    <property type="entry name" value="PYRUVATE, PHOSPHATE DIKINASE 1, CHLOROPLASTIC"/>
    <property type="match status" value="1"/>
</dbReference>
<dbReference type="Pfam" id="PF02896">
    <property type="entry name" value="PEP-utilizers_C"/>
    <property type="match status" value="1"/>
</dbReference>
<evidence type="ECO:0000256" key="2">
    <source>
        <dbReference type="ARBA" id="ARBA00032883"/>
    </source>
</evidence>
<dbReference type="GO" id="GO:0050242">
    <property type="term" value="F:pyruvate, phosphate dikinase activity"/>
    <property type="evidence" value="ECO:0007669"/>
    <property type="project" value="InterPro"/>
</dbReference>
<dbReference type="EMBL" id="WNUR01000625">
    <property type="protein sequence ID" value="MDZ7542925.1"/>
    <property type="molecule type" value="Genomic_DNA"/>
</dbReference>
<feature type="non-terminal residue" evidence="4">
    <location>
        <position position="183"/>
    </location>
</feature>
<evidence type="ECO:0000256" key="1">
    <source>
        <dbReference type="ARBA" id="ARBA00020138"/>
    </source>
</evidence>
<evidence type="ECO:0000313" key="4">
    <source>
        <dbReference type="EMBL" id="MDZ7542925.1"/>
    </source>
</evidence>
<evidence type="ECO:0000313" key="5">
    <source>
        <dbReference type="Proteomes" id="UP001288944"/>
    </source>
</evidence>
<protein>
    <recommendedName>
        <fullName evidence="1">Pyruvate, phosphate dikinase</fullName>
    </recommendedName>
    <alternativeName>
        <fullName evidence="2">Pyruvate, orthophosphate dikinase</fullName>
    </alternativeName>
</protein>
<comment type="caution">
    <text evidence="4">The sequence shown here is derived from an EMBL/GenBank/DDBJ whole genome shotgun (WGS) entry which is preliminary data.</text>
</comment>
<organism evidence="4 5">
    <name type="scientific">Clostridium perfringens</name>
    <dbReference type="NCBI Taxonomy" id="1502"/>
    <lineage>
        <taxon>Bacteria</taxon>
        <taxon>Bacillati</taxon>
        <taxon>Bacillota</taxon>
        <taxon>Clostridia</taxon>
        <taxon>Eubacteriales</taxon>
        <taxon>Clostridiaceae</taxon>
        <taxon>Clostridium</taxon>
    </lineage>
</organism>
<accession>A0AAW9K7V2</accession>
<dbReference type="SUPFAM" id="SSF51621">
    <property type="entry name" value="Phosphoenolpyruvate/pyruvate domain"/>
    <property type="match status" value="1"/>
</dbReference>
<dbReference type="InterPro" id="IPR040442">
    <property type="entry name" value="Pyrv_kinase-like_dom_sf"/>
</dbReference>
<evidence type="ECO:0000259" key="3">
    <source>
        <dbReference type="Pfam" id="PF02896"/>
    </source>
</evidence>
<proteinExistence type="predicted"/>
<dbReference type="InterPro" id="IPR015813">
    <property type="entry name" value="Pyrv/PenolPyrv_kinase-like_dom"/>
</dbReference>
<dbReference type="Proteomes" id="UP001288944">
    <property type="component" value="Unassembled WGS sequence"/>
</dbReference>
<gene>
    <name evidence="4" type="ORF">GNF83_17405</name>
</gene>
<dbReference type="PANTHER" id="PTHR22931">
    <property type="entry name" value="PHOSPHOENOLPYRUVATE DIKINASE-RELATED"/>
    <property type="match status" value="1"/>
</dbReference>
<feature type="non-terminal residue" evidence="4">
    <location>
        <position position="1"/>
    </location>
</feature>